<proteinExistence type="predicted"/>
<dbReference type="EMBL" id="JAFHKU010000116">
    <property type="protein sequence ID" value="MBN3557467.1"/>
    <property type="molecule type" value="Genomic_DNA"/>
</dbReference>
<protein>
    <recommendedName>
        <fullName evidence="1">DUF6894 domain-containing protein</fullName>
    </recommendedName>
</protein>
<accession>A0AA40ZXF0</accession>
<keyword evidence="4" id="KW-1185">Reference proteome</keyword>
<comment type="caution">
    <text evidence="3">The sequence shown here is derived from an EMBL/GenBank/DDBJ whole genome shotgun (WGS) entry which is preliminary data.</text>
</comment>
<gene>
    <name evidence="2" type="ORF">GGQ89_003781</name>
    <name evidence="3" type="ORF">JYA60_04395</name>
</gene>
<dbReference type="Proteomes" id="UP000704529">
    <property type="component" value="Unassembled WGS sequence"/>
</dbReference>
<sequence length="98" mass="11008">MAGYTIFGQRIVMRFYFSVSGEARAPDQLSFDFESMDRAKVEAACFLADLIRSEPMDIWQTDELSVEATDEVGLVMFTITVLASDAPALAVRRFRSNN</sequence>
<evidence type="ECO:0000259" key="1">
    <source>
        <dbReference type="Pfam" id="PF21834"/>
    </source>
</evidence>
<name>A0AA40ZXF0_9SPHN</name>
<evidence type="ECO:0000313" key="5">
    <source>
        <dbReference type="Proteomes" id="UP000704529"/>
    </source>
</evidence>
<organism evidence="3 5">
    <name type="scientific">Sphingomonas yabuuchiae</name>
    <dbReference type="NCBI Taxonomy" id="172044"/>
    <lineage>
        <taxon>Bacteria</taxon>
        <taxon>Pseudomonadati</taxon>
        <taxon>Pseudomonadota</taxon>
        <taxon>Alphaproteobacteria</taxon>
        <taxon>Sphingomonadales</taxon>
        <taxon>Sphingomonadaceae</taxon>
        <taxon>Sphingomonas</taxon>
    </lineage>
</organism>
<dbReference type="InterPro" id="IPR054189">
    <property type="entry name" value="DUF6894"/>
</dbReference>
<dbReference type="EMBL" id="JACHNX010000032">
    <property type="protein sequence ID" value="MBB4611533.1"/>
    <property type="molecule type" value="Genomic_DNA"/>
</dbReference>
<reference evidence="2 4" key="1">
    <citation type="submission" date="2020-08" db="EMBL/GenBank/DDBJ databases">
        <title>Genomic Encyclopedia of Type Strains, Phase IV (KMG-IV): sequencing the most valuable type-strain genomes for metagenomic binning, comparative biology and taxonomic classification.</title>
        <authorList>
            <person name="Goeker M."/>
        </authorList>
    </citation>
    <scope>NUCLEOTIDE SEQUENCE [LARGE SCALE GENOMIC DNA]</scope>
    <source>
        <strain evidence="2 4">DSM 14562</strain>
    </source>
</reference>
<evidence type="ECO:0000313" key="3">
    <source>
        <dbReference type="EMBL" id="MBN3557467.1"/>
    </source>
</evidence>
<reference evidence="3" key="2">
    <citation type="submission" date="2021-01" db="EMBL/GenBank/DDBJ databases">
        <title>Genome Sequencing of Type Strains.</title>
        <authorList>
            <person name="Lemaire J.F."/>
            <person name="Inderbitzin P."/>
            <person name="Collins S.B."/>
            <person name="Wespe N."/>
            <person name="Knight-Connoni V."/>
        </authorList>
    </citation>
    <scope>NUCLEOTIDE SEQUENCE</scope>
    <source>
        <strain evidence="3">DSM 14562</strain>
    </source>
</reference>
<dbReference type="Pfam" id="PF21834">
    <property type="entry name" value="DUF6894"/>
    <property type="match status" value="1"/>
</dbReference>
<dbReference type="AlphaFoldDB" id="A0AA40ZXF0"/>
<dbReference type="RefSeq" id="WP_184106876.1">
    <property type="nucleotide sequence ID" value="NZ_JACHNX010000032.1"/>
</dbReference>
<evidence type="ECO:0000313" key="2">
    <source>
        <dbReference type="EMBL" id="MBB4611533.1"/>
    </source>
</evidence>
<dbReference type="Proteomes" id="UP000584663">
    <property type="component" value="Unassembled WGS sequence"/>
</dbReference>
<feature type="domain" description="DUF6894" evidence="1">
    <location>
        <begin position="14"/>
        <end position="81"/>
    </location>
</feature>
<evidence type="ECO:0000313" key="4">
    <source>
        <dbReference type="Proteomes" id="UP000584663"/>
    </source>
</evidence>